<comment type="caution">
    <text evidence="2">The sequence shown here is derived from an EMBL/GenBank/DDBJ whole genome shotgun (WGS) entry which is preliminary data.</text>
</comment>
<dbReference type="InterPro" id="IPR016786">
    <property type="entry name" value="YdeI_bac"/>
</dbReference>
<evidence type="ECO:0000313" key="2">
    <source>
        <dbReference type="EMBL" id="SIS88488.1"/>
    </source>
</evidence>
<dbReference type="Proteomes" id="UP000185728">
    <property type="component" value="Unassembled WGS sequence"/>
</dbReference>
<dbReference type="SUPFAM" id="SSF159888">
    <property type="entry name" value="YdhG-like"/>
    <property type="match status" value="1"/>
</dbReference>
<reference evidence="2 3" key="1">
    <citation type="submission" date="2017-01" db="EMBL/GenBank/DDBJ databases">
        <authorList>
            <person name="Varghese N."/>
            <person name="Submissions S."/>
        </authorList>
    </citation>
    <scope>NUCLEOTIDE SEQUENCE [LARGE SCALE GENOMIC DNA]</scope>
    <source>
        <strain evidence="2 3">DSM 2061</strain>
    </source>
</reference>
<proteinExistence type="predicted"/>
<dbReference type="Pfam" id="PF13376">
    <property type="entry name" value="OmdA"/>
    <property type="match status" value="1"/>
</dbReference>
<organism evidence="2 3">
    <name type="scientific">Zobellia uliginosa</name>
    <dbReference type="NCBI Taxonomy" id="143224"/>
    <lineage>
        <taxon>Bacteria</taxon>
        <taxon>Pseudomonadati</taxon>
        <taxon>Bacteroidota</taxon>
        <taxon>Flavobacteriia</taxon>
        <taxon>Flavobacteriales</taxon>
        <taxon>Flavobacteriaceae</taxon>
        <taxon>Zobellia</taxon>
    </lineage>
</organism>
<evidence type="ECO:0000313" key="3">
    <source>
        <dbReference type="Proteomes" id="UP000185728"/>
    </source>
</evidence>
<evidence type="ECO:0000259" key="1">
    <source>
        <dbReference type="Pfam" id="PF08818"/>
    </source>
</evidence>
<dbReference type="Pfam" id="PF08818">
    <property type="entry name" value="DUF1801"/>
    <property type="match status" value="1"/>
</dbReference>
<keyword evidence="3" id="KW-1185">Reference proteome</keyword>
<gene>
    <name evidence="2" type="ORF">SAMN05421766_104621</name>
</gene>
<feature type="domain" description="YdhG-like" evidence="1">
    <location>
        <begin position="34"/>
        <end position="126"/>
    </location>
</feature>
<dbReference type="Gene3D" id="3.90.1150.200">
    <property type="match status" value="1"/>
</dbReference>
<dbReference type="InterPro" id="IPR014922">
    <property type="entry name" value="YdhG-like"/>
</dbReference>
<protein>
    <submittedName>
        <fullName evidence="2">Uncharacterized conserved protein YdeI, YjbR/CyaY-like superfamily, DUF1801 family</fullName>
    </submittedName>
</protein>
<dbReference type="EMBL" id="FTOB01000004">
    <property type="protein sequence ID" value="SIS88488.1"/>
    <property type="molecule type" value="Genomic_DNA"/>
</dbReference>
<dbReference type="PIRSF" id="PIRSF021308">
    <property type="entry name" value="UCP021308"/>
    <property type="match status" value="1"/>
</dbReference>
<accession>A0ABY1KXR9</accession>
<name>A0ABY1KXR9_9FLAO</name>
<sequence length="212" mass="24584">MLILGKSTYCTSLMDIAEKVEAYYAEAHHFKNGVAFLRQLVLKTDLEETYKWNFPTYTLDKKNVLAICKFKHHFGIWFFNGVFLNDPENLLENAQKGKTKAMRHWKFFSEKEINPTKVSTYLNEAIENQKKGIEPIRPSNTKKPTTSLPAELKNALDTNPTAKNAFEKLPPYKQREYATYITEAKREKTKLSRLDKILPMIGKGKGLNDLYR</sequence>